<dbReference type="Proteomes" id="UP001153269">
    <property type="component" value="Unassembled WGS sequence"/>
</dbReference>
<keyword evidence="2" id="KW-1185">Reference proteome</keyword>
<accession>A0A9N7TV70</accession>
<reference evidence="1" key="1">
    <citation type="submission" date="2020-03" db="EMBL/GenBank/DDBJ databases">
        <authorList>
            <person name="Weist P."/>
        </authorList>
    </citation>
    <scope>NUCLEOTIDE SEQUENCE</scope>
</reference>
<dbReference type="EMBL" id="CADEAL010000336">
    <property type="protein sequence ID" value="CAB1418724.1"/>
    <property type="molecule type" value="Genomic_DNA"/>
</dbReference>
<protein>
    <submittedName>
        <fullName evidence="1">Uncharacterized protein</fullName>
    </submittedName>
</protein>
<name>A0A9N7TV70_PLEPL</name>
<comment type="caution">
    <text evidence="1">The sequence shown here is derived from an EMBL/GenBank/DDBJ whole genome shotgun (WGS) entry which is preliminary data.</text>
</comment>
<proteinExistence type="predicted"/>
<evidence type="ECO:0000313" key="1">
    <source>
        <dbReference type="EMBL" id="CAB1418724.1"/>
    </source>
</evidence>
<gene>
    <name evidence="1" type="ORF">PLEPLA_LOCUS6550</name>
</gene>
<sequence length="141" mass="15977">MKNSEQSESQQKRMIVMQGHGGRLRAPSITGACEQELTDDIVDDGSAAKPEAVWCFRQKDIWKARDAHFAVLYARVFPAEKKTSDMVAPFSHVHLQSDFRKYSCKATELLGRGSVTSNREELSGWDPNSVRRMSWSYCGDF</sequence>
<evidence type="ECO:0000313" key="2">
    <source>
        <dbReference type="Proteomes" id="UP001153269"/>
    </source>
</evidence>
<dbReference type="AlphaFoldDB" id="A0A9N7TV70"/>
<organism evidence="1 2">
    <name type="scientific">Pleuronectes platessa</name>
    <name type="common">European plaice</name>
    <dbReference type="NCBI Taxonomy" id="8262"/>
    <lineage>
        <taxon>Eukaryota</taxon>
        <taxon>Metazoa</taxon>
        <taxon>Chordata</taxon>
        <taxon>Craniata</taxon>
        <taxon>Vertebrata</taxon>
        <taxon>Euteleostomi</taxon>
        <taxon>Actinopterygii</taxon>
        <taxon>Neopterygii</taxon>
        <taxon>Teleostei</taxon>
        <taxon>Neoteleostei</taxon>
        <taxon>Acanthomorphata</taxon>
        <taxon>Carangaria</taxon>
        <taxon>Pleuronectiformes</taxon>
        <taxon>Pleuronectoidei</taxon>
        <taxon>Pleuronectidae</taxon>
        <taxon>Pleuronectes</taxon>
    </lineage>
</organism>